<dbReference type="EMBL" id="CYZT01000435">
    <property type="protein sequence ID" value="CUP64389.1"/>
    <property type="molecule type" value="Genomic_DNA"/>
</dbReference>
<reference evidence="2 3" key="1">
    <citation type="submission" date="2015-09" db="EMBL/GenBank/DDBJ databases">
        <authorList>
            <consortium name="Pathogen Informatics"/>
        </authorList>
    </citation>
    <scope>NUCLEOTIDE SEQUENCE [LARGE SCALE GENOMIC DNA]</scope>
    <source>
        <strain evidence="2 3">2789STDY5608854</strain>
    </source>
</reference>
<gene>
    <name evidence="2" type="ORF">ERS852411_03408</name>
</gene>
<protein>
    <submittedName>
        <fullName evidence="2">Uncharacterized protein</fullName>
    </submittedName>
</protein>
<dbReference type="Proteomes" id="UP000095746">
    <property type="component" value="Unassembled WGS sequence"/>
</dbReference>
<sequence length="50" mass="5578">MRPVSFRVEGLTDGDGLPIPEARKPQMPFRLRLPVQAPPLSLLRRKAVGL</sequence>
<proteinExistence type="predicted"/>
<accession>A0A174Q2S1</accession>
<feature type="region of interest" description="Disordered" evidence="1">
    <location>
        <begin position="1"/>
        <end position="23"/>
    </location>
</feature>
<name>A0A174Q2S1_FLAPL</name>
<organism evidence="2 3">
    <name type="scientific">Flavonifractor plautii</name>
    <name type="common">Fusobacterium plautii</name>
    <dbReference type="NCBI Taxonomy" id="292800"/>
    <lineage>
        <taxon>Bacteria</taxon>
        <taxon>Bacillati</taxon>
        <taxon>Bacillota</taxon>
        <taxon>Clostridia</taxon>
        <taxon>Eubacteriales</taxon>
        <taxon>Oscillospiraceae</taxon>
        <taxon>Flavonifractor</taxon>
    </lineage>
</organism>
<evidence type="ECO:0000256" key="1">
    <source>
        <dbReference type="SAM" id="MobiDB-lite"/>
    </source>
</evidence>
<dbReference type="AlphaFoldDB" id="A0A174Q2S1"/>
<dbReference type="Gene3D" id="2.40.30.10">
    <property type="entry name" value="Translation factors"/>
    <property type="match status" value="1"/>
</dbReference>
<evidence type="ECO:0000313" key="2">
    <source>
        <dbReference type="EMBL" id="CUP64389.1"/>
    </source>
</evidence>
<evidence type="ECO:0000313" key="3">
    <source>
        <dbReference type="Proteomes" id="UP000095746"/>
    </source>
</evidence>